<feature type="signal peptide" evidence="4">
    <location>
        <begin position="1"/>
        <end position="31"/>
    </location>
</feature>
<dbReference type="SUPFAM" id="SSF56436">
    <property type="entry name" value="C-type lectin-like"/>
    <property type="match status" value="10"/>
</dbReference>
<feature type="domain" description="C-type lectin" evidence="5">
    <location>
        <begin position="347"/>
        <end position="462"/>
    </location>
</feature>
<name>A0AAV2IB46_LYMST</name>
<feature type="domain" description="C-type lectin" evidence="5">
    <location>
        <begin position="1084"/>
        <end position="1214"/>
    </location>
</feature>
<feature type="domain" description="C-type lectin" evidence="5">
    <location>
        <begin position="936"/>
        <end position="1055"/>
    </location>
</feature>
<dbReference type="PANTHER" id="PTHR22803">
    <property type="entry name" value="MANNOSE, PHOSPHOLIPASE, LECTIN RECEPTOR RELATED"/>
    <property type="match status" value="1"/>
</dbReference>
<dbReference type="Pfam" id="PF00059">
    <property type="entry name" value="Lectin_C"/>
    <property type="match status" value="10"/>
</dbReference>
<evidence type="ECO:0000313" key="7">
    <source>
        <dbReference type="Proteomes" id="UP001497497"/>
    </source>
</evidence>
<keyword evidence="3" id="KW-1133">Transmembrane helix</keyword>
<keyword evidence="4" id="KW-0732">Signal</keyword>
<evidence type="ECO:0000259" key="5">
    <source>
        <dbReference type="PROSITE" id="PS50041"/>
    </source>
</evidence>
<dbReference type="InterPro" id="IPR018378">
    <property type="entry name" value="C-type_lectin_CS"/>
</dbReference>
<dbReference type="SMART" id="SM00034">
    <property type="entry name" value="CLECT"/>
    <property type="match status" value="10"/>
</dbReference>
<feature type="domain" description="C-type lectin" evidence="5">
    <location>
        <begin position="496"/>
        <end position="605"/>
    </location>
</feature>
<evidence type="ECO:0000256" key="3">
    <source>
        <dbReference type="SAM" id="Phobius"/>
    </source>
</evidence>
<feature type="domain" description="C-type lectin" evidence="5">
    <location>
        <begin position="639"/>
        <end position="754"/>
    </location>
</feature>
<gene>
    <name evidence="6" type="ORF">GSLYS_00016572001</name>
</gene>
<dbReference type="Proteomes" id="UP001497497">
    <property type="component" value="Unassembled WGS sequence"/>
</dbReference>
<feature type="domain" description="C-type lectin" evidence="5">
    <location>
        <begin position="44"/>
        <end position="171"/>
    </location>
</feature>
<comment type="caution">
    <text evidence="6">The sequence shown here is derived from an EMBL/GenBank/DDBJ whole genome shotgun (WGS) entry which is preliminary data.</text>
</comment>
<keyword evidence="3" id="KW-0472">Membrane</keyword>
<feature type="domain" description="C-type lectin" evidence="5">
    <location>
        <begin position="198"/>
        <end position="315"/>
    </location>
</feature>
<organism evidence="6 7">
    <name type="scientific">Lymnaea stagnalis</name>
    <name type="common">Great pond snail</name>
    <name type="synonym">Helix stagnalis</name>
    <dbReference type="NCBI Taxonomy" id="6523"/>
    <lineage>
        <taxon>Eukaryota</taxon>
        <taxon>Metazoa</taxon>
        <taxon>Spiralia</taxon>
        <taxon>Lophotrochozoa</taxon>
        <taxon>Mollusca</taxon>
        <taxon>Gastropoda</taxon>
        <taxon>Heterobranchia</taxon>
        <taxon>Euthyneura</taxon>
        <taxon>Panpulmonata</taxon>
        <taxon>Hygrophila</taxon>
        <taxon>Lymnaeoidea</taxon>
        <taxon>Lymnaeidae</taxon>
        <taxon>Lymnaea</taxon>
    </lineage>
</organism>
<sequence>MFHGRTMDLFSIFRSALVVFLLAVTFHGANSVCPAGWISVNSPTGAQCYKIFATTKNNFNGAQRFCVQQHGYLARDTSAAVHNALKPYIVNTKLIPGAATTFWIGLTDNNGTGGPWRWVGGPVLGAYQHFFNNNRTNTPNKTDCGYIVSAEQQVYWHITTNCGQLMGVICQTDQTTVTQVVTTPAPIICPTGWTPFPLKKTCIRLYTSPKTWFGARQDCQAGNGDLVKIADNAFNGFISSQVSKQVGSYWIGLNDQTQENKFSWLDETAPATFTYWKTNEPNNANKNENCAYLDGLSGNRWNDAPCNISLRYICQRNPTSGVPTPRPPTTPRPNINCPGRWWEDDPNSDNCYFIQLDMQTWLDARTSCQNEGGDLASITSVQEQFYLSARLMSFTANFFWIGANDRATENGFQWSDSSPFSFLNWNTGQPNNAQDSDCVALMKQTGRWDDLPCTARYGYICKKKGRVTSPTPPQPTSPSRIASDKMWGCPSGWIGNRGFCYQFTPSTGISHDDAVTLCASKQATMASIRDDTENKYIFSQLPKNYPFTALWIGLDDVLMENSFMWSDRSPVTYTNWNPGEPNNSNNEDCVEMLSYANGKWNDVPCGLKLNMTLCKMSMSLQPKGTPAIQAGCPANSLGYGALCYSITDQPMTFNNAKNACRGKNGFLATVSNVQIQSFLSAELFGKTASAYWIGLSSTARTYSWANGWPVSFTSWGNTYRGNLNNTCVAMQTAKPTGLWVDTYQCTQALPYICQSPRVGFTTPRPTVTTTRSAPCPAGWAAYGNLCYMAYLPSSNLSTSWMSAKAYCASRAVGATLASVPNANLENFLKNTVIKNVPGVYWIGLNDRDVESGFMWADGSGLTYTHWNQGEPNNLLNREDCVQWTLPLNRWADNYCYIANSFICQAPRGAIVPTTRPTVTPGRNTPQCGNSTNWTQYNGYCYYVSSPTGNQSLVSWFQARLICKDMSAELVSIGSDDENGYVTTMLSRSPVDSFWIGLNDLEQGSYSWTDISPIVFVSWGLHQPDDAYGGEQCVETNSYGQWNDQYCQEKRGYVCKRRPGNATPPPITTPSTNGGCPRDFKTLPSLSRCYYVGGTTQPERKTFNDAIKACELMVHKSQLASVHSTMEEKFLITLVADLKSPAWIGFNDLKVRNRFGWVDNLNVDYTNWGLRQPNENLNDNNPQNRLDCVDMETGVQVVGTWDDKRCGDKYAYICESNKGLMLPTAAPNSTGCPQTYSRFQNSCYKFYGNNAFNWTVAEGYCVSEGGHLVSLDSLAEQAYVEIATQHSDAIQFWVGMSYSFTLQGFGWSNGWPVKFTNWGTGQPDLSGLGMQSCVSHTVDGQWQDLPCVMQLNYMCEINLAPPPTPTPTIPATLAICPKNWVMYGSNCYYFEKRLTKSWSGANYACSMLGAGLVNILSDDEAHYITTMLTSVNLNAWIGLSRGEGLGFAWTDKSPVAYVYWGQNEPNDQDPTMHQDCVRASKNDGTWADTDCFDQNPYICKMPTRIAPSTSPTPYNPNGQNTPYNPNGQNTPYNPNGQNTPYNPNGQNTPYNPNGQNTPYIPNGQNTPYNPNGQNTQGGIITNFNPIGTSTPGQGITNKYVGGINNNNDSSLGGGSIAGIVIGCVAIIAIAVTVMFVARKYFNFQGLTRLPFSSNNSGFDNATYSTGREDKVNLSISNA</sequence>
<feature type="domain" description="C-type lectin" evidence="5">
    <location>
        <begin position="1238"/>
        <end position="1355"/>
    </location>
</feature>
<dbReference type="InterPro" id="IPR001304">
    <property type="entry name" value="C-type_lectin-like"/>
</dbReference>
<evidence type="ECO:0000256" key="4">
    <source>
        <dbReference type="SAM" id="SignalP"/>
    </source>
</evidence>
<dbReference type="InterPro" id="IPR050111">
    <property type="entry name" value="C-type_lectin/snaclec_domain"/>
</dbReference>
<keyword evidence="1" id="KW-1015">Disulfide bond</keyword>
<evidence type="ECO:0000313" key="6">
    <source>
        <dbReference type="EMBL" id="CAL1543038.1"/>
    </source>
</evidence>
<feature type="transmembrane region" description="Helical" evidence="3">
    <location>
        <begin position="1615"/>
        <end position="1636"/>
    </location>
</feature>
<evidence type="ECO:0000256" key="1">
    <source>
        <dbReference type="ARBA" id="ARBA00023157"/>
    </source>
</evidence>
<dbReference type="CDD" id="cd00037">
    <property type="entry name" value="CLECT"/>
    <property type="match status" value="8"/>
</dbReference>
<feature type="domain" description="C-type lectin" evidence="5">
    <location>
        <begin position="782"/>
        <end position="904"/>
    </location>
</feature>
<dbReference type="Gene3D" id="3.10.100.10">
    <property type="entry name" value="Mannose-Binding Protein A, subunit A"/>
    <property type="match status" value="10"/>
</dbReference>
<reference evidence="6 7" key="1">
    <citation type="submission" date="2024-04" db="EMBL/GenBank/DDBJ databases">
        <authorList>
            <consortium name="Genoscope - CEA"/>
            <person name="William W."/>
        </authorList>
    </citation>
    <scope>NUCLEOTIDE SEQUENCE [LARGE SCALE GENOMIC DNA]</scope>
</reference>
<feature type="chain" id="PRO_5043348647" description="C-type lectin domain-containing protein" evidence="4">
    <location>
        <begin position="32"/>
        <end position="1677"/>
    </location>
</feature>
<evidence type="ECO:0000256" key="2">
    <source>
        <dbReference type="SAM" id="MobiDB-lite"/>
    </source>
</evidence>
<feature type="domain" description="C-type lectin" evidence="5">
    <location>
        <begin position="1382"/>
        <end position="1499"/>
    </location>
</feature>
<dbReference type="PROSITE" id="PS50041">
    <property type="entry name" value="C_TYPE_LECTIN_2"/>
    <property type="match status" value="10"/>
</dbReference>
<protein>
    <recommendedName>
        <fullName evidence="5">C-type lectin domain-containing protein</fullName>
    </recommendedName>
</protein>
<accession>A0AAV2IB46</accession>
<feature type="region of interest" description="Disordered" evidence="2">
    <location>
        <begin position="1507"/>
        <end position="1578"/>
    </location>
</feature>
<keyword evidence="3" id="KW-0812">Transmembrane</keyword>
<dbReference type="EMBL" id="CAXITT010000521">
    <property type="protein sequence ID" value="CAL1543038.1"/>
    <property type="molecule type" value="Genomic_DNA"/>
</dbReference>
<dbReference type="PROSITE" id="PS00615">
    <property type="entry name" value="C_TYPE_LECTIN_1"/>
    <property type="match status" value="8"/>
</dbReference>
<proteinExistence type="predicted"/>
<keyword evidence="7" id="KW-1185">Reference proteome</keyword>
<dbReference type="InterPro" id="IPR016187">
    <property type="entry name" value="CTDL_fold"/>
</dbReference>
<dbReference type="InterPro" id="IPR016186">
    <property type="entry name" value="C-type_lectin-like/link_sf"/>
</dbReference>